<keyword evidence="5 13" id="KW-0378">Hydrolase</keyword>
<dbReference type="InterPro" id="IPR008263">
    <property type="entry name" value="GH16_AS"/>
</dbReference>
<protein>
    <recommendedName>
        <fullName evidence="4">Beta-glucanase</fullName>
        <ecNumber evidence="3">3.2.1.73</ecNumber>
    </recommendedName>
    <alternativeName>
        <fullName evidence="9">1,3-1,4-beta-D-glucan 4-glucanohydrolase</fullName>
    </alternativeName>
    <alternativeName>
        <fullName evidence="8">Endo-beta-1,3-1,4 glucanase</fullName>
    </alternativeName>
    <alternativeName>
        <fullName evidence="7">Lichenase</fullName>
    </alternativeName>
</protein>
<dbReference type="InterPro" id="IPR000757">
    <property type="entry name" value="Beta-glucanase-like"/>
</dbReference>
<evidence type="ECO:0000256" key="1">
    <source>
        <dbReference type="ARBA" id="ARBA00000481"/>
    </source>
</evidence>
<dbReference type="SUPFAM" id="SSF49899">
    <property type="entry name" value="Concanavalin A-like lectins/glucanases"/>
    <property type="match status" value="1"/>
</dbReference>
<dbReference type="GO" id="GO:0042972">
    <property type="term" value="F:licheninase activity"/>
    <property type="evidence" value="ECO:0007669"/>
    <property type="project" value="UniProtKB-EC"/>
</dbReference>
<comment type="caution">
    <text evidence="13">The sequence shown here is derived from an EMBL/GenBank/DDBJ whole genome shotgun (WGS) entry which is preliminary data.</text>
</comment>
<evidence type="ECO:0000313" key="13">
    <source>
        <dbReference type="EMBL" id="RRJ63806.1"/>
    </source>
</evidence>
<dbReference type="EC" id="3.2.1.73" evidence="3"/>
<dbReference type="Pfam" id="PF00722">
    <property type="entry name" value="Glyco_hydro_16"/>
    <property type="match status" value="1"/>
</dbReference>
<name>A0A3P3U1S1_9BACL</name>
<dbReference type="PROSITE" id="PS51762">
    <property type="entry name" value="GH16_2"/>
    <property type="match status" value="1"/>
</dbReference>
<dbReference type="PROSITE" id="PS01034">
    <property type="entry name" value="GH16_1"/>
    <property type="match status" value="1"/>
</dbReference>
<evidence type="ECO:0000256" key="5">
    <source>
        <dbReference type="ARBA" id="ARBA00022801"/>
    </source>
</evidence>
<dbReference type="PANTHER" id="PTHR31062">
    <property type="entry name" value="XYLOGLUCAN ENDOTRANSGLUCOSYLASE/HYDROLASE PROTEIN 8-RELATED"/>
    <property type="match status" value="1"/>
</dbReference>
<dbReference type="InterPro" id="IPR044791">
    <property type="entry name" value="Beta-glucanase/XTH"/>
</dbReference>
<accession>A0A3P3U1S1</accession>
<keyword evidence="11" id="KW-0732">Signal</keyword>
<dbReference type="EMBL" id="RRCN01000001">
    <property type="protein sequence ID" value="RRJ63806.1"/>
    <property type="molecule type" value="Genomic_DNA"/>
</dbReference>
<evidence type="ECO:0000256" key="6">
    <source>
        <dbReference type="ARBA" id="ARBA00023295"/>
    </source>
</evidence>
<dbReference type="Gene3D" id="2.60.120.200">
    <property type="match status" value="1"/>
</dbReference>
<organism evidence="13 14">
    <name type="scientific">Paenibacillus oralis</name>
    <dbReference type="NCBI Taxonomy" id="2490856"/>
    <lineage>
        <taxon>Bacteria</taxon>
        <taxon>Bacillati</taxon>
        <taxon>Bacillota</taxon>
        <taxon>Bacilli</taxon>
        <taxon>Bacillales</taxon>
        <taxon>Paenibacillaceae</taxon>
        <taxon>Paenibacillus</taxon>
    </lineage>
</organism>
<dbReference type="GO" id="GO:0005975">
    <property type="term" value="P:carbohydrate metabolic process"/>
    <property type="evidence" value="ECO:0007669"/>
    <property type="project" value="InterPro"/>
</dbReference>
<feature type="active site" description="Proton donor" evidence="10">
    <location>
        <position position="148"/>
    </location>
</feature>
<feature type="active site" description="Nucleophile" evidence="10">
    <location>
        <position position="144"/>
    </location>
</feature>
<evidence type="ECO:0000256" key="4">
    <source>
        <dbReference type="ARBA" id="ARBA00014569"/>
    </source>
</evidence>
<evidence type="ECO:0000313" key="14">
    <source>
        <dbReference type="Proteomes" id="UP000267017"/>
    </source>
</evidence>
<dbReference type="RefSeq" id="WP_128631639.1">
    <property type="nucleotide sequence ID" value="NZ_RRCN01000001.1"/>
</dbReference>
<evidence type="ECO:0000256" key="9">
    <source>
        <dbReference type="ARBA" id="ARBA00031665"/>
    </source>
</evidence>
<keyword evidence="14" id="KW-1185">Reference proteome</keyword>
<comment type="similarity">
    <text evidence="2">Belongs to the glycosyl hydrolase 16 family.</text>
</comment>
<evidence type="ECO:0000256" key="7">
    <source>
        <dbReference type="ARBA" id="ARBA00029722"/>
    </source>
</evidence>
<dbReference type="Proteomes" id="UP000267017">
    <property type="component" value="Unassembled WGS sequence"/>
</dbReference>
<gene>
    <name evidence="13" type="ORF">EHV15_13340</name>
</gene>
<dbReference type="AlphaFoldDB" id="A0A3P3U1S1"/>
<comment type="catalytic activity">
    <reaction evidence="1">
        <text>Hydrolysis of (1-&gt;4)-beta-D-glucosidic linkages in beta-D-glucans containing (1-&gt;3)- and (1-&gt;4)-bonds.</text>
        <dbReference type="EC" id="3.2.1.73"/>
    </reaction>
</comment>
<feature type="chain" id="PRO_5018130035" description="Beta-glucanase" evidence="11">
    <location>
        <begin position="33"/>
        <end position="260"/>
    </location>
</feature>
<evidence type="ECO:0000256" key="8">
    <source>
        <dbReference type="ARBA" id="ARBA00029771"/>
    </source>
</evidence>
<sequence length="260" mass="28577">MKKFKVFQKVRGGLGVCLVGCSLLLAAVPAAAAVGFEEPLNAFNGKLFYASDGWENGEDFGVGWRANNIEFNNGIMALRLDKSGCPSRCSGEQYASGEYATIGEDYGYGRVEARMKVAKGEGLVTSLFTYYDLNPDPDIEENDEIDIEILGKDPTKLETNYYTAGDGDHSTVIDLGFDASLDFHDYAFEWSPTSIKWYVDGKLVHTEDGSRGPLPSHPGSIMVNFWAGAGNAAKYWTGNFVYPGSPVRAYYDWIKYTPAK</sequence>
<feature type="domain" description="GH16" evidence="12">
    <location>
        <begin position="34"/>
        <end position="260"/>
    </location>
</feature>
<dbReference type="InterPro" id="IPR008264">
    <property type="entry name" value="Beta_glucanase"/>
</dbReference>
<feature type="signal peptide" evidence="11">
    <location>
        <begin position="1"/>
        <end position="32"/>
    </location>
</feature>
<proteinExistence type="inferred from homology"/>
<keyword evidence="6" id="KW-0326">Glycosidase</keyword>
<evidence type="ECO:0000256" key="11">
    <source>
        <dbReference type="SAM" id="SignalP"/>
    </source>
</evidence>
<evidence type="ECO:0000256" key="10">
    <source>
        <dbReference type="PIRSR" id="PIRSR608264-1"/>
    </source>
</evidence>
<dbReference type="OrthoDB" id="9809583at2"/>
<evidence type="ECO:0000259" key="12">
    <source>
        <dbReference type="PROSITE" id="PS51762"/>
    </source>
</evidence>
<reference evidence="13 14" key="1">
    <citation type="submission" date="2018-11" db="EMBL/GenBank/DDBJ databases">
        <title>Genome sequencing of Paenibacillus sp. KCOM 3021 (= ChDC PVNT-B20).</title>
        <authorList>
            <person name="Kook J.-K."/>
            <person name="Park S.-N."/>
            <person name="Lim Y.K."/>
        </authorList>
    </citation>
    <scope>NUCLEOTIDE SEQUENCE [LARGE SCALE GENOMIC DNA]</scope>
    <source>
        <strain evidence="13 14">KCOM 3021</strain>
    </source>
</reference>
<dbReference type="PRINTS" id="PR00737">
    <property type="entry name" value="GLHYDRLASE16"/>
</dbReference>
<dbReference type="InterPro" id="IPR013320">
    <property type="entry name" value="ConA-like_dom_sf"/>
</dbReference>
<evidence type="ECO:0000256" key="2">
    <source>
        <dbReference type="ARBA" id="ARBA00006865"/>
    </source>
</evidence>
<evidence type="ECO:0000256" key="3">
    <source>
        <dbReference type="ARBA" id="ARBA00012690"/>
    </source>
</evidence>